<accession>A0A9D2G2T1</accession>
<dbReference type="NCBIfam" id="TIGR02327">
    <property type="entry name" value="int_mem_ywzB"/>
    <property type="match status" value="1"/>
</dbReference>
<evidence type="ECO:0000313" key="3">
    <source>
        <dbReference type="Proteomes" id="UP000824106"/>
    </source>
</evidence>
<organism evidence="2 3">
    <name type="scientific">Candidatus Atopostipes pullistercoris</name>
    <dbReference type="NCBI Taxonomy" id="2838467"/>
    <lineage>
        <taxon>Bacteria</taxon>
        <taxon>Bacillati</taxon>
        <taxon>Bacillota</taxon>
        <taxon>Bacilli</taxon>
        <taxon>Lactobacillales</taxon>
        <taxon>Carnobacteriaceae</taxon>
        <taxon>Atopostipes</taxon>
    </lineage>
</organism>
<protein>
    <submittedName>
        <fullName evidence="2">DUF1146 family protein</fullName>
    </submittedName>
</protein>
<evidence type="ECO:0000256" key="1">
    <source>
        <dbReference type="SAM" id="Phobius"/>
    </source>
</evidence>
<dbReference type="AlphaFoldDB" id="A0A9D2G2T1"/>
<evidence type="ECO:0000313" key="2">
    <source>
        <dbReference type="EMBL" id="HIZ71142.1"/>
    </source>
</evidence>
<reference evidence="2" key="2">
    <citation type="submission" date="2021-04" db="EMBL/GenBank/DDBJ databases">
        <authorList>
            <person name="Gilroy R."/>
        </authorList>
    </citation>
    <scope>NUCLEOTIDE SEQUENCE</scope>
    <source>
        <strain evidence="2">CHK169-4300</strain>
    </source>
</reference>
<dbReference type="Pfam" id="PF06612">
    <property type="entry name" value="DUF1146"/>
    <property type="match status" value="1"/>
</dbReference>
<dbReference type="EMBL" id="DXAZ01000075">
    <property type="protein sequence ID" value="HIZ71142.1"/>
    <property type="molecule type" value="Genomic_DNA"/>
</dbReference>
<dbReference type="Proteomes" id="UP000824106">
    <property type="component" value="Unassembled WGS sequence"/>
</dbReference>
<dbReference type="InterPro" id="IPR009526">
    <property type="entry name" value="DUF1146"/>
</dbReference>
<reference evidence="2" key="1">
    <citation type="journal article" date="2021" name="PeerJ">
        <title>Extensive microbial diversity within the chicken gut microbiome revealed by metagenomics and culture.</title>
        <authorList>
            <person name="Gilroy R."/>
            <person name="Ravi A."/>
            <person name="Getino M."/>
            <person name="Pursley I."/>
            <person name="Horton D.L."/>
            <person name="Alikhan N.F."/>
            <person name="Baker D."/>
            <person name="Gharbi K."/>
            <person name="Hall N."/>
            <person name="Watson M."/>
            <person name="Adriaenssens E.M."/>
            <person name="Foster-Nyarko E."/>
            <person name="Jarju S."/>
            <person name="Secka A."/>
            <person name="Antonio M."/>
            <person name="Oren A."/>
            <person name="Chaudhuri R.R."/>
            <person name="La Ragione R."/>
            <person name="Hildebrand F."/>
            <person name="Pallen M.J."/>
        </authorList>
    </citation>
    <scope>NUCLEOTIDE SEQUENCE</scope>
    <source>
        <strain evidence="2">CHK169-4300</strain>
    </source>
</reference>
<proteinExistence type="predicted"/>
<keyword evidence="1" id="KW-1133">Transmembrane helix</keyword>
<feature type="transmembrane region" description="Helical" evidence="1">
    <location>
        <begin position="45"/>
        <end position="63"/>
    </location>
</feature>
<keyword evidence="1" id="KW-0812">Transmembrane</keyword>
<sequence length="77" mass="9167">MNFIQIQSLITLFSHLFFIALSYWALQGLRTDHLFKKNAPQQLRIFYVLFAVAIGYTVSNFFLDFMNYSQNLLTFFQ</sequence>
<name>A0A9D2G2T1_9LACT</name>
<feature type="transmembrane region" description="Helical" evidence="1">
    <location>
        <begin position="6"/>
        <end position="25"/>
    </location>
</feature>
<comment type="caution">
    <text evidence="2">The sequence shown here is derived from an EMBL/GenBank/DDBJ whole genome shotgun (WGS) entry which is preliminary data.</text>
</comment>
<gene>
    <name evidence="2" type="ORF">H9808_05190</name>
</gene>
<keyword evidence="1" id="KW-0472">Membrane</keyword>